<keyword evidence="4" id="KW-1185">Reference proteome</keyword>
<dbReference type="STRING" id="1529.SAMN04487885_1066"/>
<organism evidence="3 4">
    <name type="scientific">Clostridium cadaveris</name>
    <dbReference type="NCBI Taxonomy" id="1529"/>
    <lineage>
        <taxon>Bacteria</taxon>
        <taxon>Bacillati</taxon>
        <taxon>Bacillota</taxon>
        <taxon>Clostridia</taxon>
        <taxon>Eubacteriales</taxon>
        <taxon>Clostridiaceae</taxon>
        <taxon>Clostridium</taxon>
    </lineage>
</organism>
<dbReference type="AlphaFoldDB" id="A0A1I2KNF9"/>
<dbReference type="EMBL" id="FOOE01000006">
    <property type="protein sequence ID" value="SFF66446.1"/>
    <property type="molecule type" value="Genomic_DNA"/>
</dbReference>
<dbReference type="GeneID" id="90543259"/>
<dbReference type="RefSeq" id="WP_027638932.1">
    <property type="nucleotide sequence ID" value="NZ_BAAACD010000027.1"/>
</dbReference>
<feature type="transmembrane region" description="Helical" evidence="1">
    <location>
        <begin position="12"/>
        <end position="32"/>
    </location>
</feature>
<proteinExistence type="predicted"/>
<evidence type="ECO:0000313" key="2">
    <source>
        <dbReference type="EMBL" id="PWL54429.1"/>
    </source>
</evidence>
<evidence type="ECO:0000313" key="3">
    <source>
        <dbReference type="EMBL" id="SFF66446.1"/>
    </source>
</evidence>
<evidence type="ECO:0000313" key="4">
    <source>
        <dbReference type="Proteomes" id="UP000182135"/>
    </source>
</evidence>
<gene>
    <name evidence="2" type="ORF">DBY38_04695</name>
    <name evidence="3" type="ORF">SAMN04487885_1066</name>
</gene>
<name>A0A1I2KNF9_9CLOT</name>
<accession>A0A1I2KNF9</accession>
<keyword evidence="1" id="KW-0812">Transmembrane</keyword>
<dbReference type="Proteomes" id="UP000246114">
    <property type="component" value="Unassembled WGS sequence"/>
</dbReference>
<feature type="transmembrane region" description="Helical" evidence="1">
    <location>
        <begin position="44"/>
        <end position="66"/>
    </location>
</feature>
<keyword evidence="1" id="KW-0472">Membrane</keyword>
<sequence>MKKLFDEHFEKTWTCIFLFMFVLIMLPLPIFYSHEYMPSFLGGIPIFIIGWIVHSIITFTLIIIYYKMCMKRKEYHEYE</sequence>
<dbReference type="Proteomes" id="UP000182135">
    <property type="component" value="Unassembled WGS sequence"/>
</dbReference>
<protein>
    <recommendedName>
        <fullName evidence="6">DUF3311 domain-containing protein</fullName>
    </recommendedName>
</protein>
<reference evidence="2 5" key="2">
    <citation type="submission" date="2018-03" db="EMBL/GenBank/DDBJ databases">
        <title>The uncultured portion of the human microbiome is neutrally assembled.</title>
        <authorList>
            <person name="Jeraldo P."/>
            <person name="Boardman L."/>
            <person name="White B.A."/>
            <person name="Nelson H."/>
            <person name="Goldenfeld N."/>
            <person name="Chia N."/>
        </authorList>
    </citation>
    <scope>NUCLEOTIDE SEQUENCE [LARGE SCALE GENOMIC DNA]</scope>
    <source>
        <strain evidence="2">CIM:MAG 903</strain>
    </source>
</reference>
<dbReference type="EMBL" id="QAMZ01000023">
    <property type="protein sequence ID" value="PWL54429.1"/>
    <property type="molecule type" value="Genomic_DNA"/>
</dbReference>
<evidence type="ECO:0000313" key="5">
    <source>
        <dbReference type="Proteomes" id="UP000246114"/>
    </source>
</evidence>
<evidence type="ECO:0008006" key="6">
    <source>
        <dbReference type="Google" id="ProtNLM"/>
    </source>
</evidence>
<keyword evidence="1" id="KW-1133">Transmembrane helix</keyword>
<evidence type="ECO:0000256" key="1">
    <source>
        <dbReference type="SAM" id="Phobius"/>
    </source>
</evidence>
<dbReference type="OrthoDB" id="2064629at2"/>
<reference evidence="3 4" key="1">
    <citation type="submission" date="2016-10" db="EMBL/GenBank/DDBJ databases">
        <authorList>
            <person name="de Groot N.N."/>
        </authorList>
    </citation>
    <scope>NUCLEOTIDE SEQUENCE [LARGE SCALE GENOMIC DNA]</scope>
    <source>
        <strain evidence="3 4">NLAE-zl-G419</strain>
    </source>
</reference>